<protein>
    <submittedName>
        <fullName evidence="2">Uncharacterized protein</fullName>
    </submittedName>
</protein>
<dbReference type="AlphaFoldDB" id="A0A834UAP4"/>
<organism evidence="2 3">
    <name type="scientific">Vespula pensylvanica</name>
    <name type="common">Western yellow jacket</name>
    <name type="synonym">Wasp</name>
    <dbReference type="NCBI Taxonomy" id="30213"/>
    <lineage>
        <taxon>Eukaryota</taxon>
        <taxon>Metazoa</taxon>
        <taxon>Ecdysozoa</taxon>
        <taxon>Arthropoda</taxon>
        <taxon>Hexapoda</taxon>
        <taxon>Insecta</taxon>
        <taxon>Pterygota</taxon>
        <taxon>Neoptera</taxon>
        <taxon>Endopterygota</taxon>
        <taxon>Hymenoptera</taxon>
        <taxon>Apocrita</taxon>
        <taxon>Aculeata</taxon>
        <taxon>Vespoidea</taxon>
        <taxon>Vespidae</taxon>
        <taxon>Vespinae</taxon>
        <taxon>Vespula</taxon>
    </lineage>
</organism>
<feature type="coiled-coil region" evidence="1">
    <location>
        <begin position="49"/>
        <end position="145"/>
    </location>
</feature>
<name>A0A834UAP4_VESPE</name>
<reference evidence="2" key="1">
    <citation type="journal article" date="2020" name="G3 (Bethesda)">
        <title>High-Quality Assemblies for Three Invasive Social Wasps from the &lt;i&gt;Vespula&lt;/i&gt; Genus.</title>
        <authorList>
            <person name="Harrop T.W.R."/>
            <person name="Guhlin J."/>
            <person name="McLaughlin G.M."/>
            <person name="Permina E."/>
            <person name="Stockwell P."/>
            <person name="Gilligan J."/>
            <person name="Le Lec M.F."/>
            <person name="Gruber M.A.M."/>
            <person name="Quinn O."/>
            <person name="Lovegrove M."/>
            <person name="Duncan E.J."/>
            <person name="Remnant E.J."/>
            <person name="Van Eeckhoven J."/>
            <person name="Graham B."/>
            <person name="Knapp R.A."/>
            <person name="Langford K.W."/>
            <person name="Kronenberg Z."/>
            <person name="Press M.O."/>
            <person name="Eacker S.M."/>
            <person name="Wilson-Rankin E.E."/>
            <person name="Purcell J."/>
            <person name="Lester P.J."/>
            <person name="Dearden P.K."/>
        </authorList>
    </citation>
    <scope>NUCLEOTIDE SEQUENCE</scope>
    <source>
        <strain evidence="2">Volc-1</strain>
    </source>
</reference>
<dbReference type="EMBL" id="JACSDY010000006">
    <property type="protein sequence ID" value="KAF7425905.1"/>
    <property type="molecule type" value="Genomic_DNA"/>
</dbReference>
<gene>
    <name evidence="2" type="ORF">H0235_008343</name>
</gene>
<proteinExistence type="predicted"/>
<dbReference type="Proteomes" id="UP000600918">
    <property type="component" value="Unassembled WGS sequence"/>
</dbReference>
<evidence type="ECO:0000313" key="3">
    <source>
        <dbReference type="Proteomes" id="UP000600918"/>
    </source>
</evidence>
<accession>A0A834UAP4</accession>
<keyword evidence="1" id="KW-0175">Coiled coil</keyword>
<sequence length="168" mass="20429">MQDDQDKINITKDMQSYGKKLQTNSKKYEEIERKIFHANLSKERILFEIEEMKMRNEMLKVRLRNIHDNYLSCVIFNNQQKYEEETRGKFEKLTIEQDNLKERLIEYERSKEENDEKIKELSITIEIEKKRNIALRRKLERASRMKNISQELRDKINVVLTNKSSNEI</sequence>
<keyword evidence="3" id="KW-1185">Reference proteome</keyword>
<evidence type="ECO:0000313" key="2">
    <source>
        <dbReference type="EMBL" id="KAF7425905.1"/>
    </source>
</evidence>
<evidence type="ECO:0000256" key="1">
    <source>
        <dbReference type="SAM" id="Coils"/>
    </source>
</evidence>
<comment type="caution">
    <text evidence="2">The sequence shown here is derived from an EMBL/GenBank/DDBJ whole genome shotgun (WGS) entry which is preliminary data.</text>
</comment>